<protein>
    <submittedName>
        <fullName evidence="4">4'-phosphopantetheinyl transferase</fullName>
    </submittedName>
</protein>
<dbReference type="InterPro" id="IPR050559">
    <property type="entry name" value="P-Pant_transferase_sf"/>
</dbReference>
<name>A0A1N7P6Q6_9PROT</name>
<dbReference type="GO" id="GO:0000287">
    <property type="term" value="F:magnesium ion binding"/>
    <property type="evidence" value="ECO:0007669"/>
    <property type="project" value="InterPro"/>
</dbReference>
<dbReference type="Proteomes" id="UP000185678">
    <property type="component" value="Unassembled WGS sequence"/>
</dbReference>
<dbReference type="GO" id="GO:0008897">
    <property type="term" value="F:holo-[acyl-carrier-protein] synthase activity"/>
    <property type="evidence" value="ECO:0007669"/>
    <property type="project" value="InterPro"/>
</dbReference>
<accession>A0A1N7P6Q6</accession>
<dbReference type="STRING" id="80876.SAMN05421779_106104"/>
<feature type="domain" description="4'-phosphopantetheinyl transferase" evidence="3">
    <location>
        <begin position="105"/>
        <end position="189"/>
    </location>
</feature>
<reference evidence="4 5" key="1">
    <citation type="submission" date="2017-01" db="EMBL/GenBank/DDBJ databases">
        <authorList>
            <person name="Mah S.A."/>
            <person name="Swanson W.J."/>
            <person name="Moy G.W."/>
            <person name="Vacquier V.D."/>
        </authorList>
    </citation>
    <scope>NUCLEOTIDE SEQUENCE [LARGE SCALE GENOMIC DNA]</scope>
    <source>
        <strain evidence="4 5">DSM 11589</strain>
    </source>
</reference>
<evidence type="ECO:0000313" key="5">
    <source>
        <dbReference type="Proteomes" id="UP000185678"/>
    </source>
</evidence>
<evidence type="ECO:0000259" key="3">
    <source>
        <dbReference type="Pfam" id="PF01648"/>
    </source>
</evidence>
<dbReference type="AlphaFoldDB" id="A0A1N7P6Q6"/>
<dbReference type="GO" id="GO:0005829">
    <property type="term" value="C:cytosol"/>
    <property type="evidence" value="ECO:0007669"/>
    <property type="project" value="TreeGrafter"/>
</dbReference>
<dbReference type="InterPro" id="IPR008278">
    <property type="entry name" value="4-PPantetheinyl_Trfase_dom"/>
</dbReference>
<keyword evidence="2 4" id="KW-0808">Transferase</keyword>
<dbReference type="EMBL" id="FTOA01000006">
    <property type="protein sequence ID" value="SIT06206.1"/>
    <property type="molecule type" value="Genomic_DNA"/>
</dbReference>
<dbReference type="SUPFAM" id="SSF56214">
    <property type="entry name" value="4'-phosphopantetheinyl transferase"/>
    <property type="match status" value="2"/>
</dbReference>
<proteinExistence type="inferred from homology"/>
<keyword evidence="5" id="KW-1185">Reference proteome</keyword>
<dbReference type="RefSeq" id="WP_175617103.1">
    <property type="nucleotide sequence ID" value="NZ_FTOA01000006.1"/>
</dbReference>
<comment type="similarity">
    <text evidence="1">Belongs to the P-Pant transferase superfamily. Gsp/Sfp/HetI/AcpT family.</text>
</comment>
<gene>
    <name evidence="4" type="ORF">SAMN05421779_106104</name>
</gene>
<sequence>MGRVFTATLPVDDHAAEHGWNQWLDDDEQARAGRFVVLADRQAFRAAHALRRAMVTAVLGCAPADVRFTVDQPGGKPRLVGEGGLDVSLSHCRGAVACVVGEGCRVGIDVERSDRPFPPEVLAMITAPAELPWAAERAVPLWTLKEALTKAVGWGLAIDFTSLSLAPDPWRADSLPPQFAGAAWRLRQWSPYPGIQAALAVGKAVTDESILAP</sequence>
<dbReference type="InterPro" id="IPR037143">
    <property type="entry name" value="4-PPantetheinyl_Trfase_dom_sf"/>
</dbReference>
<evidence type="ECO:0000313" key="4">
    <source>
        <dbReference type="EMBL" id="SIT06206.1"/>
    </source>
</evidence>
<dbReference type="Gene3D" id="3.90.470.20">
    <property type="entry name" value="4'-phosphopantetheinyl transferase domain"/>
    <property type="match status" value="1"/>
</dbReference>
<dbReference type="GO" id="GO:0019878">
    <property type="term" value="P:lysine biosynthetic process via aminoadipic acid"/>
    <property type="evidence" value="ECO:0007669"/>
    <property type="project" value="TreeGrafter"/>
</dbReference>
<dbReference type="Pfam" id="PF01648">
    <property type="entry name" value="ACPS"/>
    <property type="match status" value="1"/>
</dbReference>
<dbReference type="PANTHER" id="PTHR12215">
    <property type="entry name" value="PHOSPHOPANTETHEINE TRANSFERASE"/>
    <property type="match status" value="1"/>
</dbReference>
<evidence type="ECO:0000256" key="2">
    <source>
        <dbReference type="ARBA" id="ARBA00022679"/>
    </source>
</evidence>
<dbReference type="PANTHER" id="PTHR12215:SF10">
    <property type="entry name" value="L-AMINOADIPATE-SEMIALDEHYDE DEHYDROGENASE-PHOSPHOPANTETHEINYL TRANSFERASE"/>
    <property type="match status" value="1"/>
</dbReference>
<organism evidence="4 5">
    <name type="scientific">Insolitispirillum peregrinum</name>
    <dbReference type="NCBI Taxonomy" id="80876"/>
    <lineage>
        <taxon>Bacteria</taxon>
        <taxon>Pseudomonadati</taxon>
        <taxon>Pseudomonadota</taxon>
        <taxon>Alphaproteobacteria</taxon>
        <taxon>Rhodospirillales</taxon>
        <taxon>Novispirillaceae</taxon>
        <taxon>Insolitispirillum</taxon>
    </lineage>
</organism>
<evidence type="ECO:0000256" key="1">
    <source>
        <dbReference type="ARBA" id="ARBA00010990"/>
    </source>
</evidence>